<organism evidence="1 2">
    <name type="scientific">Angiostrongylus cantonensis</name>
    <name type="common">Rat lungworm</name>
    <dbReference type="NCBI Taxonomy" id="6313"/>
    <lineage>
        <taxon>Eukaryota</taxon>
        <taxon>Metazoa</taxon>
        <taxon>Ecdysozoa</taxon>
        <taxon>Nematoda</taxon>
        <taxon>Chromadorea</taxon>
        <taxon>Rhabditida</taxon>
        <taxon>Rhabditina</taxon>
        <taxon>Rhabditomorpha</taxon>
        <taxon>Strongyloidea</taxon>
        <taxon>Metastrongylidae</taxon>
        <taxon>Angiostrongylus</taxon>
    </lineage>
</organism>
<dbReference type="AlphaFoldDB" id="A0A0K0D7U8"/>
<proteinExistence type="predicted"/>
<accession>A0A0K0D7U8</accession>
<reference evidence="1" key="1">
    <citation type="submission" date="2012-09" db="EMBL/GenBank/DDBJ databases">
        <authorList>
            <person name="Martin A.A."/>
        </authorList>
    </citation>
    <scope>NUCLEOTIDE SEQUENCE</scope>
</reference>
<dbReference type="Proteomes" id="UP000035642">
    <property type="component" value="Unassembled WGS sequence"/>
</dbReference>
<name>A0A0K0D7U8_ANGCA</name>
<sequence length="80" mass="8935">LWRTLPVPWVIKSILFNSTITAHEFSTVATSQGVYDDTFTYTPFTGYCTHHPSNPKVKLQLGCYVAGVSTELLRRVGRGC</sequence>
<evidence type="ECO:0000313" key="1">
    <source>
        <dbReference type="Proteomes" id="UP000035642"/>
    </source>
</evidence>
<evidence type="ECO:0000313" key="2">
    <source>
        <dbReference type="WBParaSite" id="ACAC_0000614301-mRNA-1"/>
    </source>
</evidence>
<keyword evidence="1" id="KW-1185">Reference proteome</keyword>
<protein>
    <submittedName>
        <fullName evidence="2">Capsid protein</fullName>
    </submittedName>
</protein>
<dbReference type="WBParaSite" id="ACAC_0000614301-mRNA-1">
    <property type="protein sequence ID" value="ACAC_0000614301-mRNA-1"/>
    <property type="gene ID" value="ACAC_0000614301"/>
</dbReference>
<reference evidence="2" key="2">
    <citation type="submission" date="2017-02" db="UniProtKB">
        <authorList>
            <consortium name="WormBaseParasite"/>
        </authorList>
    </citation>
    <scope>IDENTIFICATION</scope>
</reference>